<feature type="transmembrane region" description="Helical" evidence="9">
    <location>
        <begin position="12"/>
        <end position="32"/>
    </location>
</feature>
<dbReference type="PANTHER" id="PTHR33451">
    <property type="entry name" value="MALATE-2H(+)/NA(+)-LACTATE ANTIPORTER"/>
    <property type="match status" value="1"/>
</dbReference>
<evidence type="ECO:0000256" key="2">
    <source>
        <dbReference type="ARBA" id="ARBA00022448"/>
    </source>
</evidence>
<dbReference type="Pfam" id="PF03553">
    <property type="entry name" value="Na_H_antiporter"/>
    <property type="match status" value="1"/>
</dbReference>
<reference evidence="11" key="1">
    <citation type="journal article" date="2021" name="mSystems">
        <title>Bacteria and Archaea Synergistically Convert Glycine Betaine to Biogenic Methane in the Formosa Cold Seep of the South China Sea.</title>
        <authorList>
            <person name="Li L."/>
            <person name="Zhang W."/>
            <person name="Zhang S."/>
            <person name="Song L."/>
            <person name="Sun Q."/>
            <person name="Zhang H."/>
            <person name="Xiang H."/>
            <person name="Dong X."/>
        </authorList>
    </citation>
    <scope>NUCLEOTIDE SEQUENCE</scope>
    <source>
        <strain evidence="11">ZWT</strain>
    </source>
</reference>
<evidence type="ECO:0000256" key="1">
    <source>
        <dbReference type="ARBA" id="ARBA00004651"/>
    </source>
</evidence>
<keyword evidence="7 9" id="KW-0472">Membrane</keyword>
<feature type="transmembrane region" description="Helical" evidence="9">
    <location>
        <begin position="417"/>
        <end position="443"/>
    </location>
</feature>
<keyword evidence="12" id="KW-1185">Reference proteome</keyword>
<evidence type="ECO:0000256" key="3">
    <source>
        <dbReference type="ARBA" id="ARBA00022449"/>
    </source>
</evidence>
<comment type="subcellular location">
    <subcellularLocation>
        <location evidence="1">Cell membrane</location>
        <topology evidence="1">Multi-pass membrane protein</topology>
    </subcellularLocation>
</comment>
<accession>A0A9J6P6E3</accession>
<dbReference type="GO" id="GO:0015297">
    <property type="term" value="F:antiporter activity"/>
    <property type="evidence" value="ECO:0007669"/>
    <property type="project" value="UniProtKB-KW"/>
</dbReference>
<protein>
    <submittedName>
        <fullName evidence="11">Sodium:proton antiporter</fullName>
    </submittedName>
</protein>
<keyword evidence="3" id="KW-0050">Antiport</keyword>
<evidence type="ECO:0000256" key="9">
    <source>
        <dbReference type="SAM" id="Phobius"/>
    </source>
</evidence>
<evidence type="ECO:0000256" key="7">
    <source>
        <dbReference type="ARBA" id="ARBA00023136"/>
    </source>
</evidence>
<organism evidence="11 12">
    <name type="scientific">Oceanirhabdus seepicola</name>
    <dbReference type="NCBI Taxonomy" id="2828781"/>
    <lineage>
        <taxon>Bacteria</taxon>
        <taxon>Bacillati</taxon>
        <taxon>Bacillota</taxon>
        <taxon>Clostridia</taxon>
        <taxon>Eubacteriales</taxon>
        <taxon>Clostridiaceae</taxon>
        <taxon>Oceanirhabdus</taxon>
    </lineage>
</organism>
<comment type="similarity">
    <text evidence="8">Belongs to the NhaC Na(+)/H(+) (TC 2.A.35) antiporter family.</text>
</comment>
<proteinExistence type="inferred from homology"/>
<dbReference type="AlphaFoldDB" id="A0A9J6P6E3"/>
<feature type="transmembrane region" description="Helical" evidence="9">
    <location>
        <begin position="259"/>
        <end position="275"/>
    </location>
</feature>
<evidence type="ECO:0000256" key="8">
    <source>
        <dbReference type="ARBA" id="ARBA00038435"/>
    </source>
</evidence>
<dbReference type="PANTHER" id="PTHR33451:SF3">
    <property type="entry name" value="MALATE-2H(+)_NA(+)-LACTATE ANTIPORTER"/>
    <property type="match status" value="1"/>
</dbReference>
<dbReference type="InterPro" id="IPR052180">
    <property type="entry name" value="NhaC_Na-H+_Antiporter"/>
</dbReference>
<feature type="transmembrane region" description="Helical" evidence="9">
    <location>
        <begin position="137"/>
        <end position="164"/>
    </location>
</feature>
<sequence>MFNKLTDKNFNILLLIINLVILVAFIISGISLSIAFSVLVLLTSFILCTTHKCDFGSLFVLISKCLKESLWICIIIFFIGASISAWMISGVVPSIMYYGFMVLDKAPVNFIFLCFIITGIISYFMGTAIGTISSMGIALLGIAKGINAPIALTLGAIVSGAFIADKLSPISGLLNLTLNSVGTSYKKFFKSSLYTLIPTVILTSILYFIFGSILCPNIDTSKITLYMIALRDNFIISPYLLLIPFVVVLLTFLGVKTLYTLPIGTLLGSLCSIIIQKESLYNTLNSILNGYSLKNTTSIISPLIRGGGAFNMLEVILIVAGSIVLVSILDEYGILYPLTELFLKNIVSPLKLIINTSLLSSVMTIVTCDQTMGIVLPGKLMNQHYIDYELQEDTLARTISDTGTIIAPLMPWNVNSLIILAITGVSSLVYAPFTFLCILNPLISVAVSHLQIKYTHKHEKARA</sequence>
<feature type="transmembrane region" description="Helical" evidence="9">
    <location>
        <begin position="69"/>
        <end position="88"/>
    </location>
</feature>
<dbReference type="InterPro" id="IPR018461">
    <property type="entry name" value="Na/H_Antiport_NhaC-like_C"/>
</dbReference>
<evidence type="ECO:0000313" key="12">
    <source>
        <dbReference type="Proteomes" id="UP001056429"/>
    </source>
</evidence>
<evidence type="ECO:0000313" key="11">
    <source>
        <dbReference type="EMBL" id="MCM1992410.1"/>
    </source>
</evidence>
<reference evidence="11" key="2">
    <citation type="submission" date="2021-04" db="EMBL/GenBank/DDBJ databases">
        <authorList>
            <person name="Dong X."/>
        </authorList>
    </citation>
    <scope>NUCLEOTIDE SEQUENCE</scope>
    <source>
        <strain evidence="11">ZWT</strain>
    </source>
</reference>
<keyword evidence="4" id="KW-1003">Cell membrane</keyword>
<feature type="transmembrane region" description="Helical" evidence="9">
    <location>
        <begin position="193"/>
        <end position="214"/>
    </location>
</feature>
<keyword evidence="5 9" id="KW-0812">Transmembrane</keyword>
<dbReference type="EMBL" id="JAGSOJ010000006">
    <property type="protein sequence ID" value="MCM1992410.1"/>
    <property type="molecule type" value="Genomic_DNA"/>
</dbReference>
<evidence type="ECO:0000256" key="5">
    <source>
        <dbReference type="ARBA" id="ARBA00022692"/>
    </source>
</evidence>
<dbReference type="GO" id="GO:0005886">
    <property type="term" value="C:plasma membrane"/>
    <property type="evidence" value="ECO:0007669"/>
    <property type="project" value="UniProtKB-SubCell"/>
</dbReference>
<keyword evidence="6 9" id="KW-1133">Transmembrane helix</keyword>
<gene>
    <name evidence="11" type="ORF">KDK92_22080</name>
</gene>
<feature type="transmembrane region" description="Helical" evidence="9">
    <location>
        <begin position="234"/>
        <end position="253"/>
    </location>
</feature>
<dbReference type="Proteomes" id="UP001056429">
    <property type="component" value="Unassembled WGS sequence"/>
</dbReference>
<name>A0A9J6P6E3_9CLOT</name>
<evidence type="ECO:0000256" key="4">
    <source>
        <dbReference type="ARBA" id="ARBA00022475"/>
    </source>
</evidence>
<keyword evidence="2" id="KW-0813">Transport</keyword>
<comment type="caution">
    <text evidence="11">The sequence shown here is derived from an EMBL/GenBank/DDBJ whole genome shotgun (WGS) entry which is preliminary data.</text>
</comment>
<feature type="transmembrane region" description="Helical" evidence="9">
    <location>
        <begin position="309"/>
        <end position="329"/>
    </location>
</feature>
<feature type="transmembrane region" description="Helical" evidence="9">
    <location>
        <begin position="38"/>
        <end position="62"/>
    </location>
</feature>
<evidence type="ECO:0000256" key="6">
    <source>
        <dbReference type="ARBA" id="ARBA00022989"/>
    </source>
</evidence>
<evidence type="ECO:0000259" key="10">
    <source>
        <dbReference type="Pfam" id="PF03553"/>
    </source>
</evidence>
<dbReference type="RefSeq" id="WP_250861576.1">
    <property type="nucleotide sequence ID" value="NZ_JAGSOJ010000006.1"/>
</dbReference>
<feature type="transmembrane region" description="Helical" evidence="9">
    <location>
        <begin position="108"/>
        <end position="125"/>
    </location>
</feature>
<feature type="domain" description="Na+/H+ antiporter NhaC-like C-terminal" evidence="10">
    <location>
        <begin position="191"/>
        <end position="446"/>
    </location>
</feature>